<gene>
    <name evidence="2" type="ORF">J1N35_007225</name>
</gene>
<comment type="caution">
    <text evidence="2">The sequence shown here is derived from an EMBL/GenBank/DDBJ whole genome shotgun (WGS) entry which is preliminary data.</text>
</comment>
<accession>A0A9D4ADA2</accession>
<sequence length="202" mass="22850">MKFLPIRESFFSLDTTACLEYMLWFKVAAKPYLLSVEAMSRQFRQKRSRKSPQQRRFGRGDAIGSFSDPTQQAPPMSTLNLGQFTLFICNPVFFSQAPHYSPPVAPCIYTYRKYVFWGTFAPNILPLYVDVDADTCTYTDSDTKAVINANIEAHITADISGCCNDIWLFVDSVTNTHRAIVLSRWVIGTTIFLWSGGHMMGG</sequence>
<keyword evidence="3" id="KW-1185">Reference proteome</keyword>
<protein>
    <submittedName>
        <fullName evidence="2">Uncharacterized protein</fullName>
    </submittedName>
</protein>
<evidence type="ECO:0000256" key="1">
    <source>
        <dbReference type="SAM" id="MobiDB-lite"/>
    </source>
</evidence>
<dbReference type="Proteomes" id="UP000828251">
    <property type="component" value="Unassembled WGS sequence"/>
</dbReference>
<feature type="compositionally biased region" description="Basic residues" evidence="1">
    <location>
        <begin position="44"/>
        <end position="57"/>
    </location>
</feature>
<evidence type="ECO:0000313" key="2">
    <source>
        <dbReference type="EMBL" id="KAH1113847.1"/>
    </source>
</evidence>
<organism evidence="2 3">
    <name type="scientific">Gossypium stocksii</name>
    <dbReference type="NCBI Taxonomy" id="47602"/>
    <lineage>
        <taxon>Eukaryota</taxon>
        <taxon>Viridiplantae</taxon>
        <taxon>Streptophyta</taxon>
        <taxon>Embryophyta</taxon>
        <taxon>Tracheophyta</taxon>
        <taxon>Spermatophyta</taxon>
        <taxon>Magnoliopsida</taxon>
        <taxon>eudicotyledons</taxon>
        <taxon>Gunneridae</taxon>
        <taxon>Pentapetalae</taxon>
        <taxon>rosids</taxon>
        <taxon>malvids</taxon>
        <taxon>Malvales</taxon>
        <taxon>Malvaceae</taxon>
        <taxon>Malvoideae</taxon>
        <taxon>Gossypium</taxon>
    </lineage>
</organism>
<reference evidence="2 3" key="1">
    <citation type="journal article" date="2021" name="Plant Biotechnol. J.">
        <title>Multi-omics assisted identification of the key and species-specific regulatory components of drought-tolerant mechanisms in Gossypium stocksii.</title>
        <authorList>
            <person name="Yu D."/>
            <person name="Ke L."/>
            <person name="Zhang D."/>
            <person name="Wu Y."/>
            <person name="Sun Y."/>
            <person name="Mei J."/>
            <person name="Sun J."/>
            <person name="Sun Y."/>
        </authorList>
    </citation>
    <scope>NUCLEOTIDE SEQUENCE [LARGE SCALE GENOMIC DNA]</scope>
    <source>
        <strain evidence="3">cv. E1</strain>
        <tissue evidence="2">Leaf</tissue>
    </source>
</reference>
<dbReference type="AlphaFoldDB" id="A0A9D4ADA2"/>
<feature type="region of interest" description="Disordered" evidence="1">
    <location>
        <begin position="44"/>
        <end position="72"/>
    </location>
</feature>
<dbReference type="EMBL" id="JAIQCV010000003">
    <property type="protein sequence ID" value="KAH1113847.1"/>
    <property type="molecule type" value="Genomic_DNA"/>
</dbReference>
<name>A0A9D4ADA2_9ROSI</name>
<evidence type="ECO:0000313" key="3">
    <source>
        <dbReference type="Proteomes" id="UP000828251"/>
    </source>
</evidence>
<proteinExistence type="predicted"/>